<keyword evidence="3" id="KW-0238">DNA-binding</keyword>
<organism evidence="14 15">
    <name type="scientific">Carex littledalei</name>
    <dbReference type="NCBI Taxonomy" id="544730"/>
    <lineage>
        <taxon>Eukaryota</taxon>
        <taxon>Viridiplantae</taxon>
        <taxon>Streptophyta</taxon>
        <taxon>Embryophyta</taxon>
        <taxon>Tracheophyta</taxon>
        <taxon>Spermatophyta</taxon>
        <taxon>Magnoliopsida</taxon>
        <taxon>Liliopsida</taxon>
        <taxon>Poales</taxon>
        <taxon>Cyperaceae</taxon>
        <taxon>Cyperoideae</taxon>
        <taxon>Cariceae</taxon>
        <taxon>Carex</taxon>
        <taxon>Carex subgen. Euthyceras</taxon>
    </lineage>
</organism>
<dbReference type="InterPro" id="IPR056063">
    <property type="entry name" value="DUF7646"/>
</dbReference>
<feature type="region of interest" description="Disordered" evidence="6">
    <location>
        <begin position="405"/>
        <end position="431"/>
    </location>
</feature>
<feature type="domain" description="DUF7646" evidence="12">
    <location>
        <begin position="319"/>
        <end position="400"/>
    </location>
</feature>
<dbReference type="Proteomes" id="UP000623129">
    <property type="component" value="Unassembled WGS sequence"/>
</dbReference>
<evidence type="ECO:0000313" key="15">
    <source>
        <dbReference type="Proteomes" id="UP000623129"/>
    </source>
</evidence>
<dbReference type="PANTHER" id="PTHR15180:SF1">
    <property type="entry name" value="GENERAL TRANSCRIPTION FACTOR 3C POLYPEPTIDE 1"/>
    <property type="match status" value="1"/>
</dbReference>
<feature type="compositionally biased region" description="Basic and acidic residues" evidence="6">
    <location>
        <begin position="1100"/>
        <end position="1114"/>
    </location>
</feature>
<feature type="domain" description="DUF7647" evidence="13">
    <location>
        <begin position="671"/>
        <end position="849"/>
    </location>
</feature>
<evidence type="ECO:0000256" key="3">
    <source>
        <dbReference type="ARBA" id="ARBA00023125"/>
    </source>
</evidence>
<dbReference type="InterPro" id="IPR035625">
    <property type="entry name" value="Tfc3-like_eWH"/>
</dbReference>
<dbReference type="InterPro" id="IPR007309">
    <property type="entry name" value="TFIIIC_Bblock-bd"/>
</dbReference>
<feature type="domain" description="DUF7599" evidence="10">
    <location>
        <begin position="228"/>
        <end position="309"/>
    </location>
</feature>
<feature type="region of interest" description="Disordered" evidence="6">
    <location>
        <begin position="1084"/>
        <end position="1114"/>
    </location>
</feature>
<evidence type="ECO:0000256" key="2">
    <source>
        <dbReference type="ARBA" id="ARBA00022553"/>
    </source>
</evidence>
<evidence type="ECO:0000259" key="13">
    <source>
        <dbReference type="Pfam" id="PF24658"/>
    </source>
</evidence>
<dbReference type="Pfam" id="PF23704">
    <property type="entry name" value="WHD_GTF3C1_N"/>
    <property type="match status" value="1"/>
</dbReference>
<feature type="domain" description="B-block binding subunit of TFIIIC" evidence="7">
    <location>
        <begin position="111"/>
        <end position="192"/>
    </location>
</feature>
<dbReference type="CDD" id="cd16169">
    <property type="entry name" value="Tau138_eWH"/>
    <property type="match status" value="1"/>
</dbReference>
<dbReference type="Pfam" id="PF24101">
    <property type="entry name" value="WHD_GTF3C1"/>
    <property type="match status" value="1"/>
</dbReference>
<dbReference type="Pfam" id="PF04182">
    <property type="entry name" value="B-block_TFIIIC"/>
    <property type="match status" value="1"/>
</dbReference>
<dbReference type="PANTHER" id="PTHR15180">
    <property type="entry name" value="GENERAL TRANSCRIPTION FACTOR 3C POLYPEPTIDE 1"/>
    <property type="match status" value="1"/>
</dbReference>
<evidence type="ECO:0000256" key="5">
    <source>
        <dbReference type="ARBA" id="ARBA00023242"/>
    </source>
</evidence>
<evidence type="ECO:0000313" key="14">
    <source>
        <dbReference type="EMBL" id="KAF3322294.1"/>
    </source>
</evidence>
<evidence type="ECO:0000259" key="7">
    <source>
        <dbReference type="Pfam" id="PF04182"/>
    </source>
</evidence>
<feature type="region of interest" description="Disordered" evidence="6">
    <location>
        <begin position="1297"/>
        <end position="1323"/>
    </location>
</feature>
<comment type="caution">
    <text evidence="14">The sequence shown here is derived from an EMBL/GenBank/DDBJ whole genome shotgun (WGS) entry which is preliminary data.</text>
</comment>
<keyword evidence="5" id="KW-0539">Nucleus</keyword>
<dbReference type="InterPro" id="IPR056020">
    <property type="entry name" value="DUF7599"/>
</dbReference>
<name>A0A833QNX8_9POAL</name>
<dbReference type="InterPro" id="IPR044210">
    <property type="entry name" value="Tfc3-like"/>
</dbReference>
<keyword evidence="2" id="KW-0597">Phosphoprotein</keyword>
<feature type="domain" description="GTF3C1 extended winged-helix" evidence="9">
    <location>
        <begin position="489"/>
        <end position="592"/>
    </location>
</feature>
<evidence type="ECO:0000259" key="12">
    <source>
        <dbReference type="Pfam" id="PF24657"/>
    </source>
</evidence>
<feature type="domain" description="General transcription factor 3C polypeptide 1 winged-helix" evidence="8">
    <location>
        <begin position="1"/>
        <end position="101"/>
    </location>
</feature>
<feature type="compositionally biased region" description="Basic and acidic residues" evidence="6">
    <location>
        <begin position="1539"/>
        <end position="1560"/>
    </location>
</feature>
<evidence type="ECO:0000259" key="8">
    <source>
        <dbReference type="Pfam" id="PF23704"/>
    </source>
</evidence>
<feature type="compositionally biased region" description="Polar residues" evidence="6">
    <location>
        <begin position="417"/>
        <end position="431"/>
    </location>
</feature>
<dbReference type="Pfam" id="PF24657">
    <property type="entry name" value="DUF7646"/>
    <property type="match status" value="1"/>
</dbReference>
<dbReference type="InterPro" id="IPR056062">
    <property type="entry name" value="DUF7645"/>
</dbReference>
<proteinExistence type="predicted"/>
<feature type="region of interest" description="Disordered" evidence="6">
    <location>
        <begin position="1533"/>
        <end position="1561"/>
    </location>
</feature>
<evidence type="ECO:0000256" key="6">
    <source>
        <dbReference type="SAM" id="MobiDB-lite"/>
    </source>
</evidence>
<dbReference type="EMBL" id="SWLB01000025">
    <property type="protein sequence ID" value="KAF3322294.1"/>
    <property type="molecule type" value="Genomic_DNA"/>
</dbReference>
<gene>
    <name evidence="14" type="ORF">FCM35_KLT13435</name>
</gene>
<dbReference type="GO" id="GO:0000127">
    <property type="term" value="C:transcription factor TFIIIC complex"/>
    <property type="evidence" value="ECO:0007669"/>
    <property type="project" value="InterPro"/>
</dbReference>
<evidence type="ECO:0000256" key="4">
    <source>
        <dbReference type="ARBA" id="ARBA00023163"/>
    </source>
</evidence>
<keyword evidence="15" id="KW-1185">Reference proteome</keyword>
<evidence type="ECO:0000259" key="11">
    <source>
        <dbReference type="Pfam" id="PF24655"/>
    </source>
</evidence>
<comment type="subcellular location">
    <subcellularLocation>
        <location evidence="1">Nucleus</location>
    </subcellularLocation>
</comment>
<dbReference type="GO" id="GO:0003677">
    <property type="term" value="F:DNA binding"/>
    <property type="evidence" value="ECO:0007669"/>
    <property type="project" value="UniProtKB-KW"/>
</dbReference>
<sequence>MDSLVSVALEEICAGAAAGILLPELWPSLIQQASVTGLPLGPTVKQALWARLLALPVLKFELNGSPVDPSDPSIHAVDEADRYMLRVFADDSTRKSFLGLYDLKHCEISKTQMSTLEELGAARYKGVTQRDLCDKLGKKGNNFHYVVRFLESQRLIMRQSTLVREKKQGECVEYSGEPTSVVSTKSLYLSRYGTRLNLNSQQRIEIVKPNWNGEEGDNGNEEVSIGDPRPAMKAICDKLEEAKGKVLVVSDVKLAFGYRLTRGHKEWTFILNKLKAASLVEEFRAKVEGKDVSCLRLLRPYNEDEIQSKLDMSSSKGKGKRGEVTDQFVELPLEQRIYDLIESEGSKGITINKIASRLGLRVKKLETPMAILRTRFNMVWESETVDKVKQYRIWTCKNYGLHKSASTSRKAEMVPSTEKTSSFQQTGLPRSNPDNSLAVVVHDVEDAKLDSGGAEQAIELREAITPSSSGAKRKKDWRYLCTPTNPSIAMREHRILQKLTEEGFLLVVELHKWLQSLDKEKSSLMDKKTLMRSLNKLQLEGKCKCIKVSMPSVSNCYRNRLTDVILQPSANSSSAELLDQVHKRFRKFEVDNRRSGLAKMRQNDNSVNAEVMPTRNLLVRPKEENVFIQAMRANGFLIAKMIRAKLLHKFLWGYVIGIPGHGDASGSDEAGSSRQMFDRDKAIKEMPLELFLQVVGSSKKIDNMVSKCRLGLKLSELPLKDYKSLMNYNATARLSRIIDILLRLKLIRLVRVSDLKDDVGDTSAETVLKHALELRPHIEESFLKTIPSKRARSGSRPIIRHDFILSKEAAVDAYWQTLEYCYATANYTSVSHAFPASAVPEVSLKRSWASLWVMTADQRTELLKRLENAGVEKIPLEKCVQIARELDLTVEQVLRASRERWFPCQNLKPNESGERDLVTAGVTARKRKRSVSQFRTAHGLFRRSVRSQRFSWTDESDRQLIMRYTRNRVVMGARIHRVDWSSLPDLPAPPATCRRRMAWLKSHENIRRVLMRLCNHLSKRYAKYLEMARTKRKEISEEDPEGQIDPGQIAFCWDDFGDPEVKKVLDEVLEYRKLAKLASISKERPVSQDAKKGGPPGSTSEKDKKNGDADAACTRDRRKENFERRFGDILNSRGEVIRKTVQESLAVANAVELLKLVFLSTAASENVQASVAATLQLYSESDIFTALTYLRDKNYMVVGQGNQPFVFSRKFFYSASSSPFPVGTGKRARELSSWLNQQEETLMSEGVSLFSDPQCGDAIHLLSLVSSGELNITPCVPEEGVGELDELEMSKRSLVDPTNKTENINNYKRKSDEADLGDGGEGSKKVKKVDGRFLTRKVKGFPGLGVRVTREVAPLDYHAMPVVSEERFDSSSATLACVSENQNELCASPVMKTGESCWEDMKAYFSAISATDISSDVFRPVLSLIHQSGERGVGLEEISNALGLQGPEHVAEFIVETIEAFGFAIKVNGYDRVQVVDSSFRSKYHINSHTNLKGNTEALVKSQLPNIGASTNPDLGAPTISLGECHKATIIDGPNIKTEGVREDESSRKEENEEDRKMDSEMESACPSHVSWPILPWLNGDGSVNVTVYEALTRRILGTVMQKPGILEEEIIRMMDVLNPQSCKRLLKNLVLEKHLSVRMLYQATSGPPSILQDLFAPSRSTKPFSVCRKHFFANPSSTSLL</sequence>
<dbReference type="GO" id="GO:0042791">
    <property type="term" value="P:5S class rRNA transcription by RNA polymerase III"/>
    <property type="evidence" value="ECO:0007669"/>
    <property type="project" value="TreeGrafter"/>
</dbReference>
<dbReference type="InterPro" id="IPR056467">
    <property type="entry name" value="eWH_GTF3C1"/>
</dbReference>
<dbReference type="Pfam" id="PF24655">
    <property type="entry name" value="DUF7645"/>
    <property type="match status" value="1"/>
</dbReference>
<reference evidence="14" key="1">
    <citation type="submission" date="2020-01" db="EMBL/GenBank/DDBJ databases">
        <title>Genome sequence of Kobresia littledalei, the first chromosome-level genome in the family Cyperaceae.</title>
        <authorList>
            <person name="Qu G."/>
        </authorList>
    </citation>
    <scope>NUCLEOTIDE SEQUENCE</scope>
    <source>
        <strain evidence="14">C.B.Clarke</strain>
        <tissue evidence="14">Leaf</tissue>
    </source>
</reference>
<protein>
    <submittedName>
        <fullName evidence="14">B-block binding subunit of TFIIIC</fullName>
    </submittedName>
</protein>
<dbReference type="OrthoDB" id="68020at2759"/>
<feature type="domain" description="DUF7645" evidence="11">
    <location>
        <begin position="850"/>
        <end position="900"/>
    </location>
</feature>
<dbReference type="GO" id="GO:0005634">
    <property type="term" value="C:nucleus"/>
    <property type="evidence" value="ECO:0007669"/>
    <property type="project" value="UniProtKB-SubCell"/>
</dbReference>
<keyword evidence="4" id="KW-0804">Transcription</keyword>
<feature type="compositionally biased region" description="Polar residues" evidence="6">
    <location>
        <begin position="1297"/>
        <end position="1306"/>
    </location>
</feature>
<dbReference type="Pfam" id="PF24658">
    <property type="entry name" value="DUF7647"/>
    <property type="match status" value="1"/>
</dbReference>
<evidence type="ECO:0000259" key="9">
    <source>
        <dbReference type="Pfam" id="PF24101"/>
    </source>
</evidence>
<evidence type="ECO:0000256" key="1">
    <source>
        <dbReference type="ARBA" id="ARBA00004123"/>
    </source>
</evidence>
<dbReference type="InterPro" id="IPR056428">
    <property type="entry name" value="WH_GTF3C1"/>
</dbReference>
<dbReference type="InterPro" id="IPR056064">
    <property type="entry name" value="DUF7647"/>
</dbReference>
<accession>A0A833QNX8</accession>
<dbReference type="Pfam" id="PF24538">
    <property type="entry name" value="DUF7599"/>
    <property type="match status" value="1"/>
</dbReference>
<dbReference type="GO" id="GO:0006384">
    <property type="term" value="P:transcription initiation at RNA polymerase III promoter"/>
    <property type="evidence" value="ECO:0007669"/>
    <property type="project" value="InterPro"/>
</dbReference>
<evidence type="ECO:0000259" key="10">
    <source>
        <dbReference type="Pfam" id="PF24538"/>
    </source>
</evidence>